<evidence type="ECO:0000313" key="4">
    <source>
        <dbReference type="EMBL" id="CAH1399659.1"/>
    </source>
</evidence>
<evidence type="ECO:0000256" key="2">
    <source>
        <dbReference type="PROSITE-ProRule" id="PRU00497"/>
    </source>
</evidence>
<feature type="region of interest" description="Disordered" evidence="3">
    <location>
        <begin position="95"/>
        <end position="146"/>
    </location>
</feature>
<dbReference type="InterPro" id="IPR031311">
    <property type="entry name" value="CHIT_BIND_RR_consensus"/>
</dbReference>
<keyword evidence="5" id="KW-1185">Reference proteome</keyword>
<accession>A0A9P0HCT9</accession>
<evidence type="ECO:0000256" key="3">
    <source>
        <dbReference type="SAM" id="MobiDB-lite"/>
    </source>
</evidence>
<organism evidence="4 5">
    <name type="scientific">Nezara viridula</name>
    <name type="common">Southern green stink bug</name>
    <name type="synonym">Cimex viridulus</name>
    <dbReference type="NCBI Taxonomy" id="85310"/>
    <lineage>
        <taxon>Eukaryota</taxon>
        <taxon>Metazoa</taxon>
        <taxon>Ecdysozoa</taxon>
        <taxon>Arthropoda</taxon>
        <taxon>Hexapoda</taxon>
        <taxon>Insecta</taxon>
        <taxon>Pterygota</taxon>
        <taxon>Neoptera</taxon>
        <taxon>Paraneoptera</taxon>
        <taxon>Hemiptera</taxon>
        <taxon>Heteroptera</taxon>
        <taxon>Panheteroptera</taxon>
        <taxon>Pentatomomorpha</taxon>
        <taxon>Pentatomoidea</taxon>
        <taxon>Pentatomidae</taxon>
        <taxon>Pentatominae</taxon>
        <taxon>Nezara</taxon>
    </lineage>
</organism>
<proteinExistence type="predicted"/>
<protein>
    <submittedName>
        <fullName evidence="4">Uncharacterized protein</fullName>
    </submittedName>
</protein>
<sequence length="316" mass="35264">MGEFGFITADGIYHVTVYATDENGDFKIISMKNIKVGFPPGGTTTTTAKPYPKTKLQLNGIMGCSGCLIPEISPAMVPKEYPLDNKAFVKKDFSDGRNSEVNKNQSSSFFGNTPKNRFETSGSINTVPPSDQQFGGEKQNKQKPQSTAMLVPNISTPNDINNKVYVKPLNDKIHSTQINIPGSPQTTKPIQEGLTPNLIQNKISNNTPVSATLQPQLNDIEMKILDYMAKLYKFNYSLSFHGHEETGDFGGNKNGSYFSNGRDGYQRKVVYIANEFGYQPKISLIKLDDEFIPKEETEKELTKLKGSEFIWLYEKK</sequence>
<evidence type="ECO:0000313" key="5">
    <source>
        <dbReference type="Proteomes" id="UP001152798"/>
    </source>
</evidence>
<dbReference type="AlphaFoldDB" id="A0A9P0HCT9"/>
<feature type="compositionally biased region" description="Polar residues" evidence="3">
    <location>
        <begin position="101"/>
        <end position="133"/>
    </location>
</feature>
<name>A0A9P0HCT9_NEZVI</name>
<dbReference type="OrthoDB" id="6362401at2759"/>
<reference evidence="4" key="1">
    <citation type="submission" date="2022-01" db="EMBL/GenBank/DDBJ databases">
        <authorList>
            <person name="King R."/>
        </authorList>
    </citation>
    <scope>NUCLEOTIDE SEQUENCE</scope>
</reference>
<dbReference type="PROSITE" id="PS00233">
    <property type="entry name" value="CHIT_BIND_RR_1"/>
    <property type="match status" value="1"/>
</dbReference>
<dbReference type="Proteomes" id="UP001152798">
    <property type="component" value="Chromosome 4"/>
</dbReference>
<evidence type="ECO:0000256" key="1">
    <source>
        <dbReference type="ARBA" id="ARBA00022460"/>
    </source>
</evidence>
<dbReference type="PROSITE" id="PS51155">
    <property type="entry name" value="CHIT_BIND_RR_2"/>
    <property type="match status" value="1"/>
</dbReference>
<dbReference type="GO" id="GO:0042302">
    <property type="term" value="F:structural constituent of cuticle"/>
    <property type="evidence" value="ECO:0007669"/>
    <property type="project" value="UniProtKB-UniRule"/>
</dbReference>
<dbReference type="Pfam" id="PF00379">
    <property type="entry name" value="Chitin_bind_4"/>
    <property type="match status" value="1"/>
</dbReference>
<keyword evidence="1 2" id="KW-0193">Cuticle</keyword>
<dbReference type="InterPro" id="IPR000618">
    <property type="entry name" value="Insect_cuticle"/>
</dbReference>
<dbReference type="EMBL" id="OV725080">
    <property type="protein sequence ID" value="CAH1399659.1"/>
    <property type="molecule type" value="Genomic_DNA"/>
</dbReference>
<gene>
    <name evidence="4" type="ORF">NEZAVI_LOCUS9066</name>
</gene>